<evidence type="ECO:0000256" key="9">
    <source>
        <dbReference type="ARBA" id="ARBA00034075"/>
    </source>
</evidence>
<keyword evidence="4" id="KW-0479">Metal-binding</keyword>
<dbReference type="EC" id="3.1.1.-" evidence="10"/>
<feature type="signal peptide" evidence="10">
    <location>
        <begin position="1"/>
        <end position="20"/>
    </location>
</feature>
<feature type="chain" id="PRO_5043101061" description="Carboxylic ester hydrolase" evidence="10">
    <location>
        <begin position="21"/>
        <end position="537"/>
    </location>
</feature>
<evidence type="ECO:0000256" key="6">
    <source>
        <dbReference type="ARBA" id="ARBA00022801"/>
    </source>
</evidence>
<keyword evidence="3" id="KW-0858">Xylan degradation</keyword>
<evidence type="ECO:0000256" key="4">
    <source>
        <dbReference type="ARBA" id="ARBA00022723"/>
    </source>
</evidence>
<protein>
    <recommendedName>
        <fullName evidence="10">Carboxylic ester hydrolase</fullName>
        <ecNumber evidence="10">3.1.1.-</ecNumber>
    </recommendedName>
</protein>
<evidence type="ECO:0000256" key="1">
    <source>
        <dbReference type="ARBA" id="ARBA00006249"/>
    </source>
</evidence>
<sequence>MKRANLFFALLAAAPVLVDATGQSGTTFEHNCSQLLHSFHAPDTKVLLAQYVAKGANVTFPHADPTCPQFVISLADMCRLRMNVTTSSTSSVIVEAFMPTSWTSKGKRFLMTGNGALGGCLGYGDMAFGTSLGFAAVGHDTGHTGDTAAPFLNHPQVVEDFVWRSIWVAGKIGKQAVNYFYSVSIKKSYYMGCSLGGRQGLKIAQDFPAEYDGIIAASPAHDNANLLGWEANLYTITGPPGSPTWLNLSHWNAVHQMVIHQCDWIDGVLDKVLEDPTKCRPRPEAILCAAGTTGDSCLTPTQADTVRKFYSPMYGNNGRFIYPRNNPLTREFLGFAVQYGGVPSFISQGWYSDALFNDPSWNIPDNFNLSVVDYDASVDLFGISTNKTDLTHMKNNGTKLMVYHGLGDSLISSEHTFLYYDSVRRDMNTNLDPFFRFYPISSMDHCYTGEGPWYVGGPVQYSVDGALSIDTNNSVLMRMVDWVEGGTAPDSLLGYTLVNGTVHGSRYHCRYPYQTVYKGKGLDPNSPSSWTCDDHMI</sequence>
<dbReference type="InterPro" id="IPR029058">
    <property type="entry name" value="AB_hydrolase_fold"/>
</dbReference>
<evidence type="ECO:0000313" key="11">
    <source>
        <dbReference type="EMBL" id="KAK6541111.1"/>
    </source>
</evidence>
<keyword evidence="2" id="KW-0719">Serine esterase</keyword>
<dbReference type="Proteomes" id="UP001365542">
    <property type="component" value="Unassembled WGS sequence"/>
</dbReference>
<evidence type="ECO:0000256" key="3">
    <source>
        <dbReference type="ARBA" id="ARBA00022651"/>
    </source>
</evidence>
<dbReference type="Pfam" id="PF07519">
    <property type="entry name" value="Tannase"/>
    <property type="match status" value="1"/>
</dbReference>
<evidence type="ECO:0000256" key="2">
    <source>
        <dbReference type="ARBA" id="ARBA00022487"/>
    </source>
</evidence>
<dbReference type="EMBL" id="JAVHJO010000004">
    <property type="protein sequence ID" value="KAK6541111.1"/>
    <property type="molecule type" value="Genomic_DNA"/>
</dbReference>
<dbReference type="GO" id="GO:0046872">
    <property type="term" value="F:metal ion binding"/>
    <property type="evidence" value="ECO:0007669"/>
    <property type="project" value="UniProtKB-KW"/>
</dbReference>
<dbReference type="PANTHER" id="PTHR33938">
    <property type="entry name" value="FERULOYL ESTERASE B-RELATED"/>
    <property type="match status" value="1"/>
</dbReference>
<keyword evidence="6 10" id="KW-0378">Hydrolase</keyword>
<comment type="catalytic activity">
    <reaction evidence="9">
        <text>feruloyl-polysaccharide + H2O = ferulate + polysaccharide.</text>
        <dbReference type="EC" id="3.1.1.73"/>
    </reaction>
</comment>
<dbReference type="GO" id="GO:0030600">
    <property type="term" value="F:feruloyl esterase activity"/>
    <property type="evidence" value="ECO:0007669"/>
    <property type="project" value="UniProtKB-EC"/>
</dbReference>
<proteinExistence type="inferred from homology"/>
<evidence type="ECO:0000256" key="7">
    <source>
        <dbReference type="ARBA" id="ARBA00022837"/>
    </source>
</evidence>
<organism evidence="11 12">
    <name type="scientific">Orbilia ellipsospora</name>
    <dbReference type="NCBI Taxonomy" id="2528407"/>
    <lineage>
        <taxon>Eukaryota</taxon>
        <taxon>Fungi</taxon>
        <taxon>Dikarya</taxon>
        <taxon>Ascomycota</taxon>
        <taxon>Pezizomycotina</taxon>
        <taxon>Orbiliomycetes</taxon>
        <taxon>Orbiliales</taxon>
        <taxon>Orbiliaceae</taxon>
        <taxon>Orbilia</taxon>
    </lineage>
</organism>
<comment type="caution">
    <text evidence="11">The sequence shown here is derived from an EMBL/GenBank/DDBJ whole genome shotgun (WGS) entry which is preliminary data.</text>
</comment>
<keyword evidence="12" id="KW-1185">Reference proteome</keyword>
<dbReference type="InterPro" id="IPR011118">
    <property type="entry name" value="Tannase/feruloyl_esterase"/>
</dbReference>
<evidence type="ECO:0000256" key="10">
    <source>
        <dbReference type="RuleBase" id="RU361238"/>
    </source>
</evidence>
<accession>A0AAV9XGN2</accession>
<dbReference type="AlphaFoldDB" id="A0AAV9XGN2"/>
<keyword evidence="5 10" id="KW-0732">Signal</keyword>
<dbReference type="PANTHER" id="PTHR33938:SF15">
    <property type="entry name" value="FERULOYL ESTERASE B-RELATED"/>
    <property type="match status" value="1"/>
</dbReference>
<reference evidence="11 12" key="1">
    <citation type="submission" date="2019-10" db="EMBL/GenBank/DDBJ databases">
        <authorList>
            <person name="Palmer J.M."/>
        </authorList>
    </citation>
    <scope>NUCLEOTIDE SEQUENCE [LARGE SCALE GENOMIC DNA]</scope>
    <source>
        <strain evidence="11 12">TWF694</strain>
    </source>
</reference>
<dbReference type="GO" id="GO:0045493">
    <property type="term" value="P:xylan catabolic process"/>
    <property type="evidence" value="ECO:0007669"/>
    <property type="project" value="UniProtKB-KW"/>
</dbReference>
<evidence type="ECO:0000256" key="8">
    <source>
        <dbReference type="ARBA" id="ARBA00023157"/>
    </source>
</evidence>
<keyword evidence="8" id="KW-1015">Disulfide bond</keyword>
<name>A0AAV9XGN2_9PEZI</name>
<keyword evidence="7" id="KW-0106">Calcium</keyword>
<gene>
    <name evidence="11" type="primary">FAEB-2_5</name>
    <name evidence="11" type="ORF">TWF694_008485</name>
</gene>
<comment type="similarity">
    <text evidence="1 10">Belongs to the tannase family.</text>
</comment>
<keyword evidence="3" id="KW-0624">Polysaccharide degradation</keyword>
<dbReference type="SUPFAM" id="SSF53474">
    <property type="entry name" value="alpha/beta-Hydrolases"/>
    <property type="match status" value="1"/>
</dbReference>
<dbReference type="Gene3D" id="3.40.50.1820">
    <property type="entry name" value="alpha/beta hydrolase"/>
    <property type="match status" value="1"/>
</dbReference>
<evidence type="ECO:0000256" key="5">
    <source>
        <dbReference type="ARBA" id="ARBA00022729"/>
    </source>
</evidence>
<evidence type="ECO:0000313" key="12">
    <source>
        <dbReference type="Proteomes" id="UP001365542"/>
    </source>
</evidence>
<keyword evidence="3" id="KW-0119">Carbohydrate metabolism</keyword>